<dbReference type="GO" id="GO:0016020">
    <property type="term" value="C:membrane"/>
    <property type="evidence" value="ECO:0007669"/>
    <property type="project" value="UniProtKB-SubCell"/>
</dbReference>
<keyword evidence="3 5" id="KW-1133">Transmembrane helix</keyword>
<dbReference type="InterPro" id="IPR000832">
    <property type="entry name" value="GPCR_2_secretin-like"/>
</dbReference>
<feature type="transmembrane region" description="Helical" evidence="5">
    <location>
        <begin position="269"/>
        <end position="296"/>
    </location>
</feature>
<proteinExistence type="predicted"/>
<dbReference type="SUPFAM" id="SSF81321">
    <property type="entry name" value="Family A G protein-coupled receptor-like"/>
    <property type="match status" value="1"/>
</dbReference>
<dbReference type="RefSeq" id="XP_018011844.2">
    <property type="nucleotide sequence ID" value="XM_018156355.2"/>
</dbReference>
<keyword evidence="7" id="KW-1185">Reference proteome</keyword>
<reference evidence="8" key="1">
    <citation type="submission" date="2025-08" db="UniProtKB">
        <authorList>
            <consortium name="RefSeq"/>
        </authorList>
    </citation>
    <scope>IDENTIFICATION</scope>
</reference>
<dbReference type="OrthoDB" id="6381164at2759"/>
<dbReference type="Proteomes" id="UP000694843">
    <property type="component" value="Unplaced"/>
</dbReference>
<feature type="transmembrane region" description="Helical" evidence="5">
    <location>
        <begin position="317"/>
        <end position="337"/>
    </location>
</feature>
<evidence type="ECO:0000313" key="7">
    <source>
        <dbReference type="Proteomes" id="UP000694843"/>
    </source>
</evidence>
<organism evidence="7 8">
    <name type="scientific">Hyalella azteca</name>
    <name type="common">Amphipod</name>
    <dbReference type="NCBI Taxonomy" id="294128"/>
    <lineage>
        <taxon>Eukaryota</taxon>
        <taxon>Metazoa</taxon>
        <taxon>Ecdysozoa</taxon>
        <taxon>Arthropoda</taxon>
        <taxon>Crustacea</taxon>
        <taxon>Multicrustacea</taxon>
        <taxon>Malacostraca</taxon>
        <taxon>Eumalacostraca</taxon>
        <taxon>Peracarida</taxon>
        <taxon>Amphipoda</taxon>
        <taxon>Senticaudata</taxon>
        <taxon>Talitrida</taxon>
        <taxon>Talitroidea</taxon>
        <taxon>Hyalellidae</taxon>
        <taxon>Hyalella</taxon>
    </lineage>
</organism>
<feature type="transmembrane region" description="Helical" evidence="5">
    <location>
        <begin position="218"/>
        <end position="239"/>
    </location>
</feature>
<dbReference type="KEGG" id="hazt:108669072"/>
<dbReference type="InterPro" id="IPR017981">
    <property type="entry name" value="GPCR_2-like_7TM"/>
</dbReference>
<dbReference type="Pfam" id="PF00002">
    <property type="entry name" value="7tm_2"/>
    <property type="match status" value="1"/>
</dbReference>
<feature type="domain" description="G-protein coupled receptors family 2 profile 2" evidence="6">
    <location>
        <begin position="109"/>
        <end position="372"/>
    </location>
</feature>
<feature type="transmembrane region" description="Helical" evidence="5">
    <location>
        <begin position="111"/>
        <end position="132"/>
    </location>
</feature>
<dbReference type="Gene3D" id="1.20.1070.10">
    <property type="entry name" value="Rhodopsin 7-helix transmembrane proteins"/>
    <property type="match status" value="1"/>
</dbReference>
<keyword evidence="2 5" id="KW-0812">Transmembrane</keyword>
<name>A0A8B7NE11_HYAAZ</name>
<feature type="transmembrane region" description="Helical" evidence="5">
    <location>
        <begin position="349"/>
        <end position="369"/>
    </location>
</feature>
<dbReference type="GO" id="GO:0004930">
    <property type="term" value="F:G protein-coupled receptor activity"/>
    <property type="evidence" value="ECO:0007669"/>
    <property type="project" value="InterPro"/>
</dbReference>
<gene>
    <name evidence="8" type="primary">LOC108669072</name>
</gene>
<evidence type="ECO:0000259" key="6">
    <source>
        <dbReference type="PROSITE" id="PS50261"/>
    </source>
</evidence>
<evidence type="ECO:0000313" key="8">
    <source>
        <dbReference type="RefSeq" id="XP_018011844.2"/>
    </source>
</evidence>
<dbReference type="PROSITE" id="PS50261">
    <property type="entry name" value="G_PROTEIN_RECEP_F2_4"/>
    <property type="match status" value="1"/>
</dbReference>
<protein>
    <submittedName>
        <fullName evidence="8">Probable G-protein coupled receptor Mth-like 1</fullName>
    </submittedName>
</protein>
<evidence type="ECO:0000256" key="2">
    <source>
        <dbReference type="ARBA" id="ARBA00022692"/>
    </source>
</evidence>
<evidence type="ECO:0000256" key="1">
    <source>
        <dbReference type="ARBA" id="ARBA00004141"/>
    </source>
</evidence>
<keyword evidence="4 5" id="KW-0472">Membrane</keyword>
<evidence type="ECO:0000256" key="5">
    <source>
        <dbReference type="SAM" id="Phobius"/>
    </source>
</evidence>
<evidence type="ECO:0000256" key="4">
    <source>
        <dbReference type="ARBA" id="ARBA00023136"/>
    </source>
</evidence>
<dbReference type="OMA" id="WNSVISY"/>
<comment type="subcellular location">
    <subcellularLocation>
        <location evidence="1">Membrane</location>
        <topology evidence="1">Multi-pass membrane protein</topology>
    </subcellularLocation>
</comment>
<dbReference type="AlphaFoldDB" id="A0A8B7NE11"/>
<sequence>MYSHENMTFESISSENRTISLQNFGSESVPKLHEIEWVFGLPLCASRRDDFNSSHFKLTSNSSLEFLGQTLDWSQFCFETSRMKNSSQPTTESVIYCSSPPPEPSLLWNEILVASLMAVSCVFLLLTLVAYASVSISDTTAGGCIVSEVASLLVSFLLHILAYSPNGLHGTDLCFIIGAVSHASTLASFFWLNLICYDVHTTIRGVAMEQRRFSWRRYSVYGVWGWGMPLLLAGVGVWADLAPGEYSLYRPHTRQTCFPSKDEHGSLWVYVYGPMAALLGVNLLLFLHLTITLITATRRALRMSRCSAAQSVITHQFSSRLVAYGKLFVMMGVSWVAEVLSLQFHSVLFWIAADSFNAFRGVFIFLIFVHKPETWKQMKLTALQRWEQLRESCSCGFIRRAPVAAAVSRTASATAAASRHSSGTVSLSVISNTSKTRPEAQSFLA</sequence>
<feature type="transmembrane region" description="Helical" evidence="5">
    <location>
        <begin position="175"/>
        <end position="197"/>
    </location>
</feature>
<dbReference type="GeneID" id="108669072"/>
<dbReference type="PANTHER" id="PTHR46953">
    <property type="entry name" value="G-PROTEIN COUPLED RECEPTOR MTH-LIKE 1-RELATED"/>
    <property type="match status" value="1"/>
</dbReference>
<accession>A0A8B7NE11</accession>
<dbReference type="GO" id="GO:0007166">
    <property type="term" value="P:cell surface receptor signaling pathway"/>
    <property type="evidence" value="ECO:0007669"/>
    <property type="project" value="InterPro"/>
</dbReference>
<dbReference type="InterPro" id="IPR052808">
    <property type="entry name" value="GPCR_Mth-like"/>
</dbReference>
<dbReference type="PANTHER" id="PTHR46953:SF1">
    <property type="entry name" value="G-PROTEIN COUPLED RECEPTOR MTH-LIKE 1-RELATED"/>
    <property type="match status" value="1"/>
</dbReference>
<evidence type="ECO:0000256" key="3">
    <source>
        <dbReference type="ARBA" id="ARBA00022989"/>
    </source>
</evidence>
<feature type="transmembrane region" description="Helical" evidence="5">
    <location>
        <begin position="144"/>
        <end position="163"/>
    </location>
</feature>
<dbReference type="CDD" id="cd15039">
    <property type="entry name" value="7tmB3_Methuselah-like"/>
    <property type="match status" value="1"/>
</dbReference>